<proteinExistence type="predicted"/>
<name>A0ABR2WPW1_9FUNG</name>
<evidence type="ECO:0000313" key="2">
    <source>
        <dbReference type="Proteomes" id="UP001479436"/>
    </source>
</evidence>
<gene>
    <name evidence="1" type="ORF">K7432_009693</name>
</gene>
<evidence type="ECO:0000313" key="1">
    <source>
        <dbReference type="EMBL" id="KAK9763536.1"/>
    </source>
</evidence>
<dbReference type="PANTHER" id="PTHR31687:SF3">
    <property type="entry name" value="PROTEIN URG3"/>
    <property type="match status" value="1"/>
</dbReference>
<dbReference type="EMBL" id="JASJQH010000616">
    <property type="protein sequence ID" value="KAK9763536.1"/>
    <property type="molecule type" value="Genomic_DNA"/>
</dbReference>
<comment type="caution">
    <text evidence="1">The sequence shown here is derived from an EMBL/GenBank/DDBJ whole genome shotgun (WGS) entry which is preliminary data.</text>
</comment>
<dbReference type="PANTHER" id="PTHR31687">
    <property type="match status" value="1"/>
</dbReference>
<keyword evidence="2" id="KW-1185">Reference proteome</keyword>
<reference evidence="1 2" key="1">
    <citation type="submission" date="2023-04" db="EMBL/GenBank/DDBJ databases">
        <title>Genome of Basidiobolus ranarum AG-B5.</title>
        <authorList>
            <person name="Stajich J.E."/>
            <person name="Carter-House D."/>
            <person name="Gryganskyi A."/>
        </authorList>
    </citation>
    <scope>NUCLEOTIDE SEQUENCE [LARGE SCALE GENOMIC DNA]</scope>
    <source>
        <strain evidence="1 2">AG-B5</strain>
    </source>
</reference>
<dbReference type="Proteomes" id="UP001479436">
    <property type="component" value="Unassembled WGS sequence"/>
</dbReference>
<evidence type="ECO:0008006" key="3">
    <source>
        <dbReference type="Google" id="ProtNLM"/>
    </source>
</evidence>
<organism evidence="1 2">
    <name type="scientific">Basidiobolus ranarum</name>
    <dbReference type="NCBI Taxonomy" id="34480"/>
    <lineage>
        <taxon>Eukaryota</taxon>
        <taxon>Fungi</taxon>
        <taxon>Fungi incertae sedis</taxon>
        <taxon>Zoopagomycota</taxon>
        <taxon>Entomophthoromycotina</taxon>
        <taxon>Basidiobolomycetes</taxon>
        <taxon>Basidiobolales</taxon>
        <taxon>Basidiobolaceae</taxon>
        <taxon>Basidiobolus</taxon>
    </lineage>
</organism>
<accession>A0ABR2WPW1</accession>
<dbReference type="InterPro" id="IPR012469">
    <property type="entry name" value="DUF1688"/>
</dbReference>
<sequence>MQLEQSMEYLKTLTAVRERSQKIFDLVTKSDKGHFSVHLNKLENVAKFVLDIIKRDYTSPKDVPPHSRWRHFDVGGVPRIQNLLDSWSGKVEKTEITRRVLDLFIVSVLLDAGAGNIWSYKEPGTGKTFNRSEGLAIASLAMFNSETDNHSA</sequence>
<dbReference type="Pfam" id="PF07958">
    <property type="entry name" value="DUF1688"/>
    <property type="match status" value="1"/>
</dbReference>
<protein>
    <recommendedName>
        <fullName evidence="3">DUF1688 domain-containing protein</fullName>
    </recommendedName>
</protein>